<dbReference type="PANTHER" id="PTHR30486">
    <property type="entry name" value="TWITCHING MOTILITY PROTEIN PILT"/>
    <property type="match status" value="1"/>
</dbReference>
<evidence type="ECO:0000313" key="4">
    <source>
        <dbReference type="Proteomes" id="UP000077726"/>
    </source>
</evidence>
<comment type="caution">
    <text evidence="3">The sequence shown here is derived from an EMBL/GenBank/DDBJ whole genome shotgun (WGS) entry which is preliminary data.</text>
</comment>
<dbReference type="CDD" id="cd01131">
    <property type="entry name" value="PilT"/>
    <property type="match status" value="1"/>
</dbReference>
<evidence type="ECO:0000256" key="1">
    <source>
        <dbReference type="ARBA" id="ARBA00006611"/>
    </source>
</evidence>
<dbReference type="GO" id="GO:0005524">
    <property type="term" value="F:ATP binding"/>
    <property type="evidence" value="ECO:0007669"/>
    <property type="project" value="InterPro"/>
</dbReference>
<dbReference type="STRING" id="1795832.A7Q00_11135"/>
<dbReference type="InterPro" id="IPR027417">
    <property type="entry name" value="P-loop_NTPase"/>
</dbReference>
<evidence type="ECO:0000259" key="2">
    <source>
        <dbReference type="PROSITE" id="PS00662"/>
    </source>
</evidence>
<feature type="domain" description="Bacterial type II secretion system protein E" evidence="2">
    <location>
        <begin position="204"/>
        <end position="218"/>
    </location>
</feature>
<dbReference type="InterPro" id="IPR050921">
    <property type="entry name" value="T4SS_GSP_E_ATPase"/>
</dbReference>
<dbReference type="SUPFAM" id="SSF52540">
    <property type="entry name" value="P-loop containing nucleoside triphosphate hydrolases"/>
    <property type="match status" value="1"/>
</dbReference>
<dbReference type="PROSITE" id="PS00662">
    <property type="entry name" value="T2SP_E"/>
    <property type="match status" value="1"/>
</dbReference>
<dbReference type="InterPro" id="IPR001482">
    <property type="entry name" value="T2SS/T4SS_dom"/>
</dbReference>
<organism evidence="3 4">
    <name type="scientific">Eikenella halliae</name>
    <dbReference type="NCBI Taxonomy" id="1795832"/>
    <lineage>
        <taxon>Bacteria</taxon>
        <taxon>Pseudomonadati</taxon>
        <taxon>Pseudomonadota</taxon>
        <taxon>Betaproteobacteria</taxon>
        <taxon>Neisseriales</taxon>
        <taxon>Neisseriaceae</taxon>
        <taxon>Eikenella</taxon>
    </lineage>
</organism>
<keyword evidence="4" id="KW-1185">Reference proteome</keyword>
<proteinExistence type="inferred from homology"/>
<protein>
    <submittedName>
        <fullName evidence="3">Type IV pili twitching motility protein PilT</fullName>
    </submittedName>
</protein>
<comment type="similarity">
    <text evidence="1">Belongs to the GSP E family.</text>
</comment>
<gene>
    <name evidence="3" type="ORF">A7Q00_11135</name>
</gene>
<name>A0A1B6VVC7_9NEIS</name>
<dbReference type="OrthoDB" id="5790493at2"/>
<dbReference type="AlphaFoldDB" id="A0A1B6VVC7"/>
<dbReference type="Proteomes" id="UP000077726">
    <property type="component" value="Unassembled WGS sequence"/>
</dbReference>
<dbReference type="GO" id="GO:0016887">
    <property type="term" value="F:ATP hydrolysis activity"/>
    <property type="evidence" value="ECO:0007669"/>
    <property type="project" value="InterPro"/>
</dbReference>
<dbReference type="PANTHER" id="PTHR30486:SF12">
    <property type="entry name" value="TYPE IV PILUS ATPASE PILU"/>
    <property type="match status" value="1"/>
</dbReference>
<dbReference type="RefSeq" id="WP_064090600.1">
    <property type="nucleotide sequence ID" value="NZ_LXSQ01000028.1"/>
</dbReference>
<dbReference type="Gene3D" id="3.30.450.90">
    <property type="match status" value="1"/>
</dbReference>
<dbReference type="Pfam" id="PF00437">
    <property type="entry name" value="T2SSE"/>
    <property type="match status" value="1"/>
</dbReference>
<dbReference type="NCBIfam" id="TIGR01420">
    <property type="entry name" value="pilT_fam"/>
    <property type="match status" value="1"/>
</dbReference>
<evidence type="ECO:0000313" key="3">
    <source>
        <dbReference type="EMBL" id="OAM37473.1"/>
    </source>
</evidence>
<reference evidence="4" key="1">
    <citation type="submission" date="2016-05" db="EMBL/GenBank/DDBJ databases">
        <title>Draft genome of Corynebacterium afermentans subsp. afermentans LCDC 88199T.</title>
        <authorList>
            <person name="Bernier A.-M."/>
            <person name="Bernard K."/>
        </authorList>
    </citation>
    <scope>NUCLEOTIDE SEQUENCE [LARGE SCALE GENOMIC DNA]</scope>
    <source>
        <strain evidence="4">NML130454</strain>
    </source>
</reference>
<dbReference type="InterPro" id="IPR006321">
    <property type="entry name" value="PilT/PilU"/>
</dbReference>
<sequence>MAIPVYNEEMKKFIHGLLNHLVQSKGSDLFITAGFPPAMKLDGKLTPITDKPLTADHTALIARALMDDKQAEEFDNTKECNFAISLAGVSRFRINAMVQRGAAALVCRVITSQIPKFDNMNLPPILKQVVMEKRGLVIFVGGTGSGKSTSLAAMIDYRNENSHGHIITIEDPIEFVHPHKNCIITQREVGVDTENWFAALKNTLRQAPDVILIGEIRDRETMDYALAFAETGHLCMATLHANNSNQALDRIINFFPEERRTQLLNDLSLNLKGFISQRLVPKPDGKGRVAAVEVLLNSPLIAELILNGDIHGVKEIMARSRDLGMQTFDQSLFDLYEEGLISYDDALKNADSVNDLRLNIQLNSKRGNAGQASGIDSLAIVGMDEEEEA</sequence>
<dbReference type="EMBL" id="LXSQ01000028">
    <property type="protein sequence ID" value="OAM37473.1"/>
    <property type="molecule type" value="Genomic_DNA"/>
</dbReference>
<accession>A0A1B6VVC7</accession>
<dbReference type="Gene3D" id="3.40.50.300">
    <property type="entry name" value="P-loop containing nucleotide triphosphate hydrolases"/>
    <property type="match status" value="1"/>
</dbReference>